<comment type="caution">
    <text evidence="23">The sequence shown here is derived from an EMBL/GenBank/DDBJ whole genome shotgun (WGS) entry which is preliminary data.</text>
</comment>
<gene>
    <name evidence="23" type="primary">ftsW</name>
    <name evidence="23" type="ORF">SHI21_00810</name>
</gene>
<evidence type="ECO:0000256" key="4">
    <source>
        <dbReference type="ARBA" id="ARBA00022618"/>
    </source>
</evidence>
<feature type="transmembrane region" description="Helical" evidence="22">
    <location>
        <begin position="12"/>
        <end position="37"/>
    </location>
</feature>
<feature type="transmembrane region" description="Helical" evidence="22">
    <location>
        <begin position="49"/>
        <end position="67"/>
    </location>
</feature>
<feature type="transmembrane region" description="Helical" evidence="22">
    <location>
        <begin position="164"/>
        <end position="180"/>
    </location>
</feature>
<evidence type="ECO:0000256" key="22">
    <source>
        <dbReference type="SAM" id="Phobius"/>
    </source>
</evidence>
<evidence type="ECO:0000256" key="1">
    <source>
        <dbReference type="ARBA" id="ARBA00004651"/>
    </source>
</evidence>
<evidence type="ECO:0000256" key="10">
    <source>
        <dbReference type="ARBA" id="ARBA00022989"/>
    </source>
</evidence>
<feature type="transmembrane region" description="Helical" evidence="22">
    <location>
        <begin position="273"/>
        <end position="293"/>
    </location>
</feature>
<dbReference type="InterPro" id="IPR018365">
    <property type="entry name" value="Cell_cycle_FtsW-rel_CS"/>
</dbReference>
<feature type="region of interest" description="Disordered" evidence="21">
    <location>
        <begin position="372"/>
        <end position="402"/>
    </location>
</feature>
<keyword evidence="3" id="KW-1003">Cell membrane</keyword>
<keyword evidence="4" id="KW-0132">Cell division</keyword>
<proteinExistence type="inferred from homology"/>
<keyword evidence="6" id="KW-0808">Transferase</keyword>
<evidence type="ECO:0000256" key="8">
    <source>
        <dbReference type="ARBA" id="ARBA00022960"/>
    </source>
</evidence>
<dbReference type="RefSeq" id="WP_323574204.1">
    <property type="nucleotide sequence ID" value="NZ_JAYGJQ010000001.1"/>
</dbReference>
<evidence type="ECO:0000256" key="16">
    <source>
        <dbReference type="ARBA" id="ARBA00038053"/>
    </source>
</evidence>
<protein>
    <recommendedName>
        <fullName evidence="17">Probable peptidoglycan glycosyltransferase FtsW</fullName>
        <ecNumber evidence="19">2.4.99.28</ecNumber>
    </recommendedName>
    <alternativeName>
        <fullName evidence="18">Cell division protein FtsW</fullName>
    </alternativeName>
    <alternativeName>
        <fullName evidence="15">Cell wall polymerase</fullName>
    </alternativeName>
    <alternativeName>
        <fullName evidence="14">Peptidoglycan polymerase</fullName>
    </alternativeName>
</protein>
<comment type="similarity">
    <text evidence="16">Belongs to the SEDS family. FtsW subfamily.</text>
</comment>
<dbReference type="EMBL" id="JAYGJQ010000001">
    <property type="protein sequence ID" value="MEA9354724.1"/>
    <property type="molecule type" value="Genomic_DNA"/>
</dbReference>
<dbReference type="PANTHER" id="PTHR30474:SF2">
    <property type="entry name" value="PEPTIDOGLYCAN GLYCOSYLTRANSFERASE FTSW-RELATED"/>
    <property type="match status" value="1"/>
</dbReference>
<keyword evidence="9" id="KW-0573">Peptidoglycan synthesis</keyword>
<evidence type="ECO:0000256" key="15">
    <source>
        <dbReference type="ARBA" id="ARBA00033270"/>
    </source>
</evidence>
<accession>A0ABU5VNW4</accession>
<evidence type="ECO:0000256" key="19">
    <source>
        <dbReference type="ARBA" id="ARBA00044770"/>
    </source>
</evidence>
<reference evidence="23 24" key="1">
    <citation type="submission" date="2023-11" db="EMBL/GenBank/DDBJ databases">
        <title>A Novel Polar Bacteriovorax (B. antarcticus) Isolated from the Biocrust in Antarctica.</title>
        <authorList>
            <person name="Mun W."/>
            <person name="Choi S.Y."/>
            <person name="Mitchell R.J."/>
        </authorList>
    </citation>
    <scope>NUCLEOTIDE SEQUENCE [LARGE SCALE GENOMIC DNA]</scope>
    <source>
        <strain evidence="23 24">PP10</strain>
    </source>
</reference>
<evidence type="ECO:0000256" key="9">
    <source>
        <dbReference type="ARBA" id="ARBA00022984"/>
    </source>
</evidence>
<keyword evidence="24" id="KW-1185">Reference proteome</keyword>
<evidence type="ECO:0000313" key="23">
    <source>
        <dbReference type="EMBL" id="MEA9354724.1"/>
    </source>
</evidence>
<keyword evidence="8" id="KW-0133">Cell shape</keyword>
<evidence type="ECO:0000256" key="18">
    <source>
        <dbReference type="ARBA" id="ARBA00041418"/>
    </source>
</evidence>
<evidence type="ECO:0000256" key="21">
    <source>
        <dbReference type="SAM" id="MobiDB-lite"/>
    </source>
</evidence>
<evidence type="ECO:0000256" key="3">
    <source>
        <dbReference type="ARBA" id="ARBA00022475"/>
    </source>
</evidence>
<dbReference type="PROSITE" id="PS00428">
    <property type="entry name" value="FTSW_RODA_SPOVE"/>
    <property type="match status" value="1"/>
</dbReference>
<sequence length="402" mass="44953">MNEEIADIDRLVKVFLSTLAIIITIGLIMVWSSSYILANESFGTPYHYIIRQLIYLFLAIGTAFAVSKTKYTFWLKYGYLINIVAAGIVALTIVKGIGASAKGASRWLSFGGMSLQPGEIVKFTVILSALTFFENWNKMDNKERMKHGGTLFLPLALLIKQPDFGTFFICFVVISFVCFMSSFPRKYFYYSLITGAVGGVFVLFSQAYRVKRMLTYLDPWKNPQGSGFQIIQSYMAFAKGSAFGQGLGNSNEKLFYLPEAHNDFIFSVIGEELGFIGVMVLICLFVAFIYFGFKLAIQMRDRLSTIMVSAIVFVLGLQALLNMGVVLGLLPTKGLNLPFVSYGGSSLLCNFFGIGLLLSVVKGYRDRLMTGEETEYKPRRSNSTRAKNQEQVEENETDHAYV</sequence>
<evidence type="ECO:0000256" key="6">
    <source>
        <dbReference type="ARBA" id="ARBA00022679"/>
    </source>
</evidence>
<dbReference type="Pfam" id="PF01098">
    <property type="entry name" value="FTSW_RODA_SPOVE"/>
    <property type="match status" value="1"/>
</dbReference>
<dbReference type="InterPro" id="IPR001182">
    <property type="entry name" value="FtsW/RodA"/>
</dbReference>
<dbReference type="InterPro" id="IPR013437">
    <property type="entry name" value="FtsW"/>
</dbReference>
<feature type="transmembrane region" description="Helical" evidence="22">
    <location>
        <begin position="79"/>
        <end position="98"/>
    </location>
</feature>
<dbReference type="NCBIfam" id="TIGR02614">
    <property type="entry name" value="ftsW"/>
    <property type="match status" value="1"/>
</dbReference>
<evidence type="ECO:0000313" key="24">
    <source>
        <dbReference type="Proteomes" id="UP001302274"/>
    </source>
</evidence>
<evidence type="ECO:0000256" key="11">
    <source>
        <dbReference type="ARBA" id="ARBA00023136"/>
    </source>
</evidence>
<evidence type="ECO:0000256" key="20">
    <source>
        <dbReference type="ARBA" id="ARBA00049902"/>
    </source>
</evidence>
<feature type="transmembrane region" description="Helical" evidence="22">
    <location>
        <begin position="187"/>
        <end position="208"/>
    </location>
</feature>
<evidence type="ECO:0000256" key="14">
    <source>
        <dbReference type="ARBA" id="ARBA00032370"/>
    </source>
</evidence>
<evidence type="ECO:0000256" key="7">
    <source>
        <dbReference type="ARBA" id="ARBA00022692"/>
    </source>
</evidence>
<dbReference type="PANTHER" id="PTHR30474">
    <property type="entry name" value="CELL CYCLE PROTEIN"/>
    <property type="match status" value="1"/>
</dbReference>
<dbReference type="EC" id="2.4.99.28" evidence="19"/>
<evidence type="ECO:0000256" key="13">
    <source>
        <dbReference type="ARBA" id="ARBA00023316"/>
    </source>
</evidence>
<keyword evidence="5" id="KW-0328">Glycosyltransferase</keyword>
<evidence type="ECO:0000256" key="12">
    <source>
        <dbReference type="ARBA" id="ARBA00023306"/>
    </source>
</evidence>
<dbReference type="Proteomes" id="UP001302274">
    <property type="component" value="Unassembled WGS sequence"/>
</dbReference>
<feature type="transmembrane region" description="Helical" evidence="22">
    <location>
        <begin position="342"/>
        <end position="361"/>
    </location>
</feature>
<keyword evidence="12" id="KW-0131">Cell cycle</keyword>
<comment type="subcellular location">
    <subcellularLocation>
        <location evidence="1">Cell membrane</location>
        <topology evidence="1">Multi-pass membrane protein</topology>
    </subcellularLocation>
</comment>
<keyword evidence="10 22" id="KW-1133">Transmembrane helix</keyword>
<evidence type="ECO:0000256" key="5">
    <source>
        <dbReference type="ARBA" id="ARBA00022676"/>
    </source>
</evidence>
<evidence type="ECO:0000256" key="17">
    <source>
        <dbReference type="ARBA" id="ARBA00041185"/>
    </source>
</evidence>
<keyword evidence="11 22" id="KW-0472">Membrane</keyword>
<organism evidence="23 24">
    <name type="scientific">Bacteriovorax antarcticus</name>
    <dbReference type="NCBI Taxonomy" id="3088717"/>
    <lineage>
        <taxon>Bacteria</taxon>
        <taxon>Pseudomonadati</taxon>
        <taxon>Bdellovibrionota</taxon>
        <taxon>Bacteriovoracia</taxon>
        <taxon>Bacteriovoracales</taxon>
        <taxon>Bacteriovoracaceae</taxon>
        <taxon>Bacteriovorax</taxon>
    </lineage>
</organism>
<keyword evidence="13" id="KW-0961">Cell wall biogenesis/degradation</keyword>
<comment type="catalytic activity">
    <reaction evidence="20">
        <text>[GlcNAc-(1-&gt;4)-Mur2Ac(oyl-L-Ala-gamma-D-Glu-L-Lys-D-Ala-D-Ala)](n)-di-trans,octa-cis-undecaprenyl diphosphate + beta-D-GlcNAc-(1-&gt;4)-Mur2Ac(oyl-L-Ala-gamma-D-Glu-L-Lys-D-Ala-D-Ala)-di-trans,octa-cis-undecaprenyl diphosphate = [GlcNAc-(1-&gt;4)-Mur2Ac(oyl-L-Ala-gamma-D-Glu-L-Lys-D-Ala-D-Ala)](n+1)-di-trans,octa-cis-undecaprenyl diphosphate + di-trans,octa-cis-undecaprenyl diphosphate + H(+)</text>
        <dbReference type="Rhea" id="RHEA:23708"/>
        <dbReference type="Rhea" id="RHEA-COMP:9602"/>
        <dbReference type="Rhea" id="RHEA-COMP:9603"/>
        <dbReference type="ChEBI" id="CHEBI:15378"/>
        <dbReference type="ChEBI" id="CHEBI:58405"/>
        <dbReference type="ChEBI" id="CHEBI:60033"/>
        <dbReference type="ChEBI" id="CHEBI:78435"/>
        <dbReference type="EC" id="2.4.99.28"/>
    </reaction>
</comment>
<name>A0ABU5VNW4_9BACT</name>
<comment type="pathway">
    <text evidence="2">Cell wall biogenesis; peptidoglycan biosynthesis.</text>
</comment>
<evidence type="ECO:0000256" key="2">
    <source>
        <dbReference type="ARBA" id="ARBA00004752"/>
    </source>
</evidence>
<keyword evidence="7 22" id="KW-0812">Transmembrane</keyword>
<feature type="transmembrane region" description="Helical" evidence="22">
    <location>
        <begin position="305"/>
        <end position="330"/>
    </location>
</feature>